<comment type="caution">
    <text evidence="6">The sequence shown here is derived from an EMBL/GenBank/DDBJ whole genome shotgun (WGS) entry which is preliminary data.</text>
</comment>
<name>A0A0V0QC67_PSEPJ</name>
<dbReference type="PANTHER" id="PTHR10114">
    <property type="entry name" value="60S RIBOSOMAL PROTEIN L36"/>
    <property type="match status" value="1"/>
</dbReference>
<dbReference type="InterPro" id="IPR000509">
    <property type="entry name" value="Ribosomal_eL36"/>
</dbReference>
<keyword evidence="2 4" id="KW-0689">Ribosomal protein</keyword>
<comment type="similarity">
    <text evidence="1 4">Belongs to the eukaryotic ribosomal protein eL36 family.</text>
</comment>
<dbReference type="InterPro" id="IPR038097">
    <property type="entry name" value="Ribosomal_eL36_sf"/>
</dbReference>
<dbReference type="GO" id="GO:0003735">
    <property type="term" value="F:structural constituent of ribosome"/>
    <property type="evidence" value="ECO:0007669"/>
    <property type="project" value="InterPro"/>
</dbReference>
<reference evidence="6 7" key="1">
    <citation type="journal article" date="2015" name="Sci. Rep.">
        <title>Genome of the facultative scuticociliatosis pathogen Pseudocohnilembus persalinus provides insight into its virulence through horizontal gene transfer.</title>
        <authorList>
            <person name="Xiong J."/>
            <person name="Wang G."/>
            <person name="Cheng J."/>
            <person name="Tian M."/>
            <person name="Pan X."/>
            <person name="Warren A."/>
            <person name="Jiang C."/>
            <person name="Yuan D."/>
            <person name="Miao W."/>
        </authorList>
    </citation>
    <scope>NUCLEOTIDE SEQUENCE [LARGE SCALE GENOMIC DNA]</scope>
    <source>
        <strain evidence="6">36N120E</strain>
    </source>
</reference>
<evidence type="ECO:0000313" key="7">
    <source>
        <dbReference type="Proteomes" id="UP000054937"/>
    </source>
</evidence>
<keyword evidence="3 4" id="KW-0687">Ribonucleoprotein</keyword>
<proteinExistence type="inferred from homology"/>
<evidence type="ECO:0000313" key="6">
    <source>
        <dbReference type="EMBL" id="KRW99837.1"/>
    </source>
</evidence>
<dbReference type="OrthoDB" id="283353at2759"/>
<dbReference type="PROSITE" id="PS01190">
    <property type="entry name" value="RIBOSOMAL_L36E"/>
    <property type="match status" value="1"/>
</dbReference>
<protein>
    <recommendedName>
        <fullName evidence="4">60S ribosomal protein L36</fullName>
    </recommendedName>
</protein>
<dbReference type="Gene3D" id="1.10.10.1760">
    <property type="entry name" value="60S ribosomal protein L36"/>
    <property type="match status" value="1"/>
</dbReference>
<gene>
    <name evidence="6" type="ORF">PPERSA_10956</name>
</gene>
<evidence type="ECO:0000256" key="1">
    <source>
        <dbReference type="ARBA" id="ARBA00006509"/>
    </source>
</evidence>
<feature type="compositionally biased region" description="Low complexity" evidence="5">
    <location>
        <begin position="249"/>
        <end position="258"/>
    </location>
</feature>
<evidence type="ECO:0000256" key="4">
    <source>
        <dbReference type="RuleBase" id="RU000665"/>
    </source>
</evidence>
<feature type="region of interest" description="Disordered" evidence="5">
    <location>
        <begin position="249"/>
        <end position="273"/>
    </location>
</feature>
<evidence type="ECO:0000256" key="2">
    <source>
        <dbReference type="ARBA" id="ARBA00022980"/>
    </source>
</evidence>
<keyword evidence="7" id="KW-1185">Reference proteome</keyword>
<evidence type="ECO:0000256" key="5">
    <source>
        <dbReference type="SAM" id="MobiDB-lite"/>
    </source>
</evidence>
<sequence length="273" mass="32390">MAKGQAYGINKGFVVTKLEGKQVRSRPVRRKGTLGKRVQTIRELIREVTGLSPYEKRMVELIKVGGQKELKKALKFAKARLGTHRRGLRKRALLEEYVRVYSSERQERMKVYFELSEEYEQCKEKCINLPEIPQQNCLKNCEQVFDKYADILQQNYKEGNEERLQMEVQDSPIYDTKVRRDRNSLFYSIMGMSWKEFVYGKENLPRRTDIVNQFQRYNNDNTKYQQSNLDQNSNQTQNSRLNTDLNQKNQEQKNAQKQYFNSYTDNDKYGADI</sequence>
<evidence type="ECO:0000256" key="3">
    <source>
        <dbReference type="ARBA" id="ARBA00023274"/>
    </source>
</evidence>
<accession>A0A0V0QC67</accession>
<dbReference type="GO" id="GO:0006412">
    <property type="term" value="P:translation"/>
    <property type="evidence" value="ECO:0007669"/>
    <property type="project" value="InterPro"/>
</dbReference>
<dbReference type="Pfam" id="PF01158">
    <property type="entry name" value="Ribosomal_L36e"/>
    <property type="match status" value="1"/>
</dbReference>
<dbReference type="Proteomes" id="UP000054937">
    <property type="component" value="Unassembled WGS sequence"/>
</dbReference>
<dbReference type="GO" id="GO:0005840">
    <property type="term" value="C:ribosome"/>
    <property type="evidence" value="ECO:0007669"/>
    <property type="project" value="UniProtKB-KW"/>
</dbReference>
<organism evidence="6 7">
    <name type="scientific">Pseudocohnilembus persalinus</name>
    <name type="common">Ciliate</name>
    <dbReference type="NCBI Taxonomy" id="266149"/>
    <lineage>
        <taxon>Eukaryota</taxon>
        <taxon>Sar</taxon>
        <taxon>Alveolata</taxon>
        <taxon>Ciliophora</taxon>
        <taxon>Intramacronucleata</taxon>
        <taxon>Oligohymenophorea</taxon>
        <taxon>Scuticociliatia</taxon>
        <taxon>Philasterida</taxon>
        <taxon>Pseudocohnilembidae</taxon>
        <taxon>Pseudocohnilembus</taxon>
    </lineage>
</organism>
<dbReference type="AlphaFoldDB" id="A0A0V0QC67"/>
<dbReference type="GO" id="GO:1990904">
    <property type="term" value="C:ribonucleoprotein complex"/>
    <property type="evidence" value="ECO:0007669"/>
    <property type="project" value="UniProtKB-KW"/>
</dbReference>
<dbReference type="FunFam" id="1.10.10.1760:FF:000001">
    <property type="entry name" value="60S ribosomal protein L36"/>
    <property type="match status" value="1"/>
</dbReference>
<dbReference type="InParanoid" id="A0A0V0QC67"/>
<dbReference type="EMBL" id="LDAU01000203">
    <property type="protein sequence ID" value="KRW99837.1"/>
    <property type="molecule type" value="Genomic_DNA"/>
</dbReference>